<name>A0A4Y2DHW7_ARAVE</name>
<dbReference type="PANTHER" id="PTHR47326">
    <property type="entry name" value="TRANSPOSABLE ELEMENT TC3 TRANSPOSASE-LIKE PROTEIN"/>
    <property type="match status" value="1"/>
</dbReference>
<dbReference type="Gene3D" id="3.30.420.10">
    <property type="entry name" value="Ribonuclease H-like superfamily/Ribonuclease H"/>
    <property type="match status" value="1"/>
</dbReference>
<dbReference type="InterPro" id="IPR036397">
    <property type="entry name" value="RNaseH_sf"/>
</dbReference>
<keyword evidence="1" id="KW-0732">Signal</keyword>
<dbReference type="EMBL" id="BGPR01000372">
    <property type="protein sequence ID" value="GBM16352.1"/>
    <property type="molecule type" value="Genomic_DNA"/>
</dbReference>
<dbReference type="PANTHER" id="PTHR47326:SF1">
    <property type="entry name" value="HTH PSQ-TYPE DOMAIN-CONTAINING PROTEIN"/>
    <property type="match status" value="1"/>
</dbReference>
<dbReference type="Proteomes" id="UP000499080">
    <property type="component" value="Unassembled WGS sequence"/>
</dbReference>
<feature type="chain" id="PRO_5021461431" description="Tc1-like transposase DDE domain-containing protein" evidence="1">
    <location>
        <begin position="26"/>
        <end position="154"/>
    </location>
</feature>
<evidence type="ECO:0000256" key="1">
    <source>
        <dbReference type="SAM" id="SignalP"/>
    </source>
</evidence>
<proteinExistence type="predicted"/>
<dbReference type="AlphaFoldDB" id="A0A4Y2DHW7"/>
<keyword evidence="3" id="KW-1185">Reference proteome</keyword>
<accession>A0A4Y2DHW7</accession>
<gene>
    <name evidence="2" type="ORF">AVEN_28314_1</name>
</gene>
<evidence type="ECO:0000313" key="3">
    <source>
        <dbReference type="Proteomes" id="UP000499080"/>
    </source>
</evidence>
<dbReference type="GO" id="GO:0003676">
    <property type="term" value="F:nucleic acid binding"/>
    <property type="evidence" value="ECO:0007669"/>
    <property type="project" value="InterPro"/>
</dbReference>
<sequence length="154" mass="17786">MLPHLCAYVCVTSFCLMKWTHRCGCAEDLPSCDLRNVWLQHNGAPPHKVSSVQQYILDTFQQHVIGYGGCVEWPPRSPEPIGLFLWRYIKQRVYVTPPPTLQELRNRITDACASASPAMLYNVQREVQSRVQMCIVAEGHHFEHDRYMSLISRK</sequence>
<reference evidence="2 3" key="1">
    <citation type="journal article" date="2019" name="Sci. Rep.">
        <title>Orb-weaving spider Araneus ventricosus genome elucidates the spidroin gene catalogue.</title>
        <authorList>
            <person name="Kono N."/>
            <person name="Nakamura H."/>
            <person name="Ohtoshi R."/>
            <person name="Moran D.A.P."/>
            <person name="Shinohara A."/>
            <person name="Yoshida Y."/>
            <person name="Fujiwara M."/>
            <person name="Mori M."/>
            <person name="Tomita M."/>
            <person name="Arakawa K."/>
        </authorList>
    </citation>
    <scope>NUCLEOTIDE SEQUENCE [LARGE SCALE GENOMIC DNA]</scope>
</reference>
<feature type="signal peptide" evidence="1">
    <location>
        <begin position="1"/>
        <end position="25"/>
    </location>
</feature>
<evidence type="ECO:0000313" key="2">
    <source>
        <dbReference type="EMBL" id="GBM16352.1"/>
    </source>
</evidence>
<dbReference type="OrthoDB" id="90530at2759"/>
<protein>
    <recommendedName>
        <fullName evidence="4">Tc1-like transposase DDE domain-containing protein</fullName>
    </recommendedName>
</protein>
<evidence type="ECO:0008006" key="4">
    <source>
        <dbReference type="Google" id="ProtNLM"/>
    </source>
</evidence>
<organism evidence="2 3">
    <name type="scientific">Araneus ventricosus</name>
    <name type="common">Orbweaver spider</name>
    <name type="synonym">Epeira ventricosa</name>
    <dbReference type="NCBI Taxonomy" id="182803"/>
    <lineage>
        <taxon>Eukaryota</taxon>
        <taxon>Metazoa</taxon>
        <taxon>Ecdysozoa</taxon>
        <taxon>Arthropoda</taxon>
        <taxon>Chelicerata</taxon>
        <taxon>Arachnida</taxon>
        <taxon>Araneae</taxon>
        <taxon>Araneomorphae</taxon>
        <taxon>Entelegynae</taxon>
        <taxon>Araneoidea</taxon>
        <taxon>Araneidae</taxon>
        <taxon>Araneus</taxon>
    </lineage>
</organism>
<comment type="caution">
    <text evidence="2">The sequence shown here is derived from an EMBL/GenBank/DDBJ whole genome shotgun (WGS) entry which is preliminary data.</text>
</comment>